<name>W1F6T6_ECOLX</name>
<proteinExistence type="predicted"/>
<dbReference type="Pfam" id="PF04335">
    <property type="entry name" value="VirB8"/>
    <property type="match status" value="1"/>
</dbReference>
<dbReference type="Proteomes" id="UP000019199">
    <property type="component" value="Unassembled WGS sequence"/>
</dbReference>
<keyword evidence="1" id="KW-0472">Membrane</keyword>
<keyword evidence="1" id="KW-0812">Transmembrane</keyword>
<dbReference type="AlphaFoldDB" id="W1F6T6"/>
<accession>W1F6T6</accession>
<dbReference type="EMBL" id="CBWN010000183">
    <property type="protein sequence ID" value="CDL30074.1"/>
    <property type="molecule type" value="Genomic_DNA"/>
</dbReference>
<sequence length="103" mass="11321">MGHVQQFGTLGIFIGVAGLLIGLAAVGGITYIGSQSKIIPMVYEQDRAGNYISLTRADRLSPAKIDDYRTAVWNFIDNIRMVTPDGELQRKAVLRTYAFFIPG</sequence>
<keyword evidence="1" id="KW-1133">Transmembrane helix</keyword>
<feature type="domain" description="Bacterial virulence protein VirB8" evidence="2">
    <location>
        <begin position="13"/>
        <end position="99"/>
    </location>
</feature>
<evidence type="ECO:0000313" key="4">
    <source>
        <dbReference type="Proteomes" id="UP000019199"/>
    </source>
</evidence>
<comment type="caution">
    <text evidence="3">The sequence shown here is derived from an EMBL/GenBank/DDBJ whole genome shotgun (WGS) entry which is preliminary data.</text>
</comment>
<evidence type="ECO:0000259" key="2">
    <source>
        <dbReference type="Pfam" id="PF04335"/>
    </source>
</evidence>
<reference evidence="3 4" key="1">
    <citation type="submission" date="2013-10" db="EMBL/GenBank/DDBJ databases">
        <title>Antibiotic resistance diversity of beta-lactamase producers in the General Hospital Vienna.</title>
        <authorList>
            <person name="Barisic I."/>
            <person name="Mitteregger D."/>
            <person name="Hirschl A.M."/>
            <person name="Noehammer C."/>
            <person name="Wiesinger-Mayr H."/>
        </authorList>
    </citation>
    <scope>NUCLEOTIDE SEQUENCE [LARGE SCALE GENOMIC DNA]</scope>
    <source>
        <strain evidence="3 4">ISC7</strain>
    </source>
</reference>
<evidence type="ECO:0000256" key="1">
    <source>
        <dbReference type="SAM" id="Phobius"/>
    </source>
</evidence>
<evidence type="ECO:0000313" key="3">
    <source>
        <dbReference type="EMBL" id="CDL30074.1"/>
    </source>
</evidence>
<organism evidence="3 4">
    <name type="scientific">Escherichia coli ISC7</name>
    <dbReference type="NCBI Taxonomy" id="1432555"/>
    <lineage>
        <taxon>Bacteria</taxon>
        <taxon>Pseudomonadati</taxon>
        <taxon>Pseudomonadota</taxon>
        <taxon>Gammaproteobacteria</taxon>
        <taxon>Enterobacterales</taxon>
        <taxon>Enterobacteriaceae</taxon>
        <taxon>Escherichia</taxon>
    </lineage>
</organism>
<dbReference type="InterPro" id="IPR007430">
    <property type="entry name" value="VirB8"/>
</dbReference>
<protein>
    <submittedName>
        <fullName evidence="3">IncP-type conjugative transfer protein TrbF</fullName>
    </submittedName>
</protein>
<dbReference type="GO" id="GO:0016020">
    <property type="term" value="C:membrane"/>
    <property type="evidence" value="ECO:0007669"/>
    <property type="project" value="InterPro"/>
</dbReference>
<feature type="transmembrane region" description="Helical" evidence="1">
    <location>
        <begin position="12"/>
        <end position="32"/>
    </location>
</feature>